<sequence length="1110" mass="124699">MSKSRNTHKNKNSLDDGEEELEKEKKKKKKVRDPLDWEDDKFPKMAERDVVEALIDQNVLAKMRQQAKKQYIEALGPDPAKVVRTWKYHFGLCALENVTQNEWEVFLAVSETGNKFDQFKNRLHGNFQYTKGYKVKPSTRKKFSRMEQVYSKEHSFSYKQMQNHFVTMDLWSVSKMQFNTLLGTAKRSFYDLANDNVYQTIGVKAAGAGGPGQAKAAAAGGEEDKKGFQIGSVFVQCLCSEVMRFDIALNNWQFLPKPELVDNTSKKKLRIAIPTGPKKGNDTFETDACEPPMYSWARGGMFCYKGTKESLNNEVMAIEVMKQQGGAFVSQGKALVGLRGAIDYPIAVGVVKTLTTKAAEYVQGRAGGSISMSMRSMALKPGQNDEDSSIPRPMQDITSLTMYYLQGNVQHLVVIANMADGLPVADPDYGSSNPFVRVKYDGTVEQSPVVMASLSPIWNHTFYLPVRFTDPCIYKDQAYKKNIFPEEMKSKGYLELEIWHWDGVPTEFLGSFKLDLQQVRFGQQTERAICRNVTKAKKIENSNEDDKDRAREDDGDATVGIDPALAKVHTTLLYEGRREKITGSSLATMATPTISFDCYFLPDFKPDFKFPEQETAEIASEQMFAPAYRRWTDVFLELNEAYQIWFPDSPSKRRWLCSFTDTSGTVLPLPRLVTPLALPADLGSPLTILHWIKCIEFNAPPRQRACGQINLWQTPNDILALRRGSVQDHAVLLCCALQGLKKDAWVCIGSVEGGAEHTWVMTREGYGTITFWDVTTGARYHLAQRWLGHTGDAQRPEVEKRFQGRQATADWKSETRTAERANFSRQQHLAGMDQLYRLPISPWTELYKADMLTDIPYASIEVIFNGYDVYGNLLNHHPACIYYDMEIDKSSWHSLAGAELKQQMYMGKDVAIPVGPKVSTFTAESLERNIENELKESIRMIRMRLGFESAYEDSEVRDEALRAYLLHLEKECVLDVDWAYDEMDQAIKPWGAPSPFNASEYKTRGMVQALEGEEAAAGSSSVPRGEGESCALWGAASLLQHGPEGDPKVHHGLQADSGVLQIPLGRHLLLRGSQGHAASAECLLRVGLHGRRGEDVASTNSSSEQGRSVS</sequence>
<name>A0AA36I4V4_9DINO</name>
<feature type="compositionally biased region" description="Basic residues" evidence="1">
    <location>
        <begin position="1"/>
        <end position="11"/>
    </location>
</feature>
<dbReference type="InterPro" id="IPR035892">
    <property type="entry name" value="C2_domain_sf"/>
</dbReference>
<feature type="domain" description="C2" evidence="2">
    <location>
        <begin position="393"/>
        <end position="529"/>
    </location>
</feature>
<evidence type="ECO:0000259" key="2">
    <source>
        <dbReference type="PROSITE" id="PS50004"/>
    </source>
</evidence>
<reference evidence="3" key="1">
    <citation type="submission" date="2023-08" db="EMBL/GenBank/DDBJ databases">
        <authorList>
            <person name="Chen Y."/>
            <person name="Shah S."/>
            <person name="Dougan E. K."/>
            <person name="Thang M."/>
            <person name="Chan C."/>
        </authorList>
    </citation>
    <scope>NUCLEOTIDE SEQUENCE</scope>
</reference>
<dbReference type="Gene3D" id="2.60.40.150">
    <property type="entry name" value="C2 domain"/>
    <property type="match status" value="1"/>
</dbReference>
<dbReference type="InterPro" id="IPR056290">
    <property type="entry name" value="CEPT76/DRC7_peptidase-like_dom"/>
</dbReference>
<accession>A0AA36I4V4</accession>
<keyword evidence="4" id="KW-1185">Reference proteome</keyword>
<dbReference type="PANTHER" id="PTHR46436:SF2">
    <property type="entry name" value="CHROMOSOME UNDETERMINED SCAFFOLD_119, WHOLE GENOME SHOTGUN SEQUENCE"/>
    <property type="match status" value="1"/>
</dbReference>
<dbReference type="SMART" id="SM00239">
    <property type="entry name" value="C2"/>
    <property type="match status" value="1"/>
</dbReference>
<dbReference type="PANTHER" id="PTHR46436">
    <property type="entry name" value="CENTROSOMAL PROTEIN OF 76 KDA"/>
    <property type="match status" value="1"/>
</dbReference>
<dbReference type="EMBL" id="CAUJNA010000779">
    <property type="protein sequence ID" value="CAJ1381099.1"/>
    <property type="molecule type" value="Genomic_DNA"/>
</dbReference>
<protein>
    <recommendedName>
        <fullName evidence="2">C2 domain-containing protein</fullName>
    </recommendedName>
</protein>
<organism evidence="3 4">
    <name type="scientific">Effrenium voratum</name>
    <dbReference type="NCBI Taxonomy" id="2562239"/>
    <lineage>
        <taxon>Eukaryota</taxon>
        <taxon>Sar</taxon>
        <taxon>Alveolata</taxon>
        <taxon>Dinophyceae</taxon>
        <taxon>Suessiales</taxon>
        <taxon>Symbiodiniaceae</taxon>
        <taxon>Effrenium</taxon>
    </lineage>
</organism>
<evidence type="ECO:0000256" key="1">
    <source>
        <dbReference type="SAM" id="MobiDB-lite"/>
    </source>
</evidence>
<comment type="caution">
    <text evidence="3">The sequence shown here is derived from an EMBL/GenBank/DDBJ whole genome shotgun (WGS) entry which is preliminary data.</text>
</comment>
<dbReference type="AlphaFoldDB" id="A0AA36I4V4"/>
<dbReference type="PROSITE" id="PS50004">
    <property type="entry name" value="C2"/>
    <property type="match status" value="1"/>
</dbReference>
<dbReference type="Pfam" id="PF24656">
    <property type="entry name" value="CEPT76_peptidase"/>
    <property type="match status" value="1"/>
</dbReference>
<dbReference type="Proteomes" id="UP001178507">
    <property type="component" value="Unassembled WGS sequence"/>
</dbReference>
<feature type="region of interest" description="Disordered" evidence="1">
    <location>
        <begin position="1"/>
        <end position="38"/>
    </location>
</feature>
<evidence type="ECO:0000313" key="4">
    <source>
        <dbReference type="Proteomes" id="UP001178507"/>
    </source>
</evidence>
<dbReference type="InterPro" id="IPR000008">
    <property type="entry name" value="C2_dom"/>
</dbReference>
<dbReference type="InterPro" id="IPR052299">
    <property type="entry name" value="CEP76"/>
</dbReference>
<proteinExistence type="predicted"/>
<dbReference type="Pfam" id="PF00168">
    <property type="entry name" value="C2"/>
    <property type="match status" value="1"/>
</dbReference>
<evidence type="ECO:0000313" key="3">
    <source>
        <dbReference type="EMBL" id="CAJ1381099.1"/>
    </source>
</evidence>
<dbReference type="CDD" id="cd00030">
    <property type="entry name" value="C2"/>
    <property type="match status" value="1"/>
</dbReference>
<dbReference type="SUPFAM" id="SSF49562">
    <property type="entry name" value="C2 domain (Calcium/lipid-binding domain, CaLB)"/>
    <property type="match status" value="1"/>
</dbReference>
<gene>
    <name evidence="3" type="ORF">EVOR1521_LOCUS8889</name>
</gene>